<dbReference type="PANTHER" id="PTHR11079">
    <property type="entry name" value="CYTOSINE DEAMINASE FAMILY MEMBER"/>
    <property type="match status" value="1"/>
</dbReference>
<feature type="non-terminal residue" evidence="4">
    <location>
        <position position="114"/>
    </location>
</feature>
<dbReference type="Gene3D" id="3.40.140.10">
    <property type="entry name" value="Cytidine Deaminase, domain 2"/>
    <property type="match status" value="1"/>
</dbReference>
<keyword evidence="1" id="KW-0479">Metal-binding</keyword>
<gene>
    <name evidence="4" type="ORF">METZ01_LOCUS495867</name>
</gene>
<evidence type="ECO:0000313" key="4">
    <source>
        <dbReference type="EMBL" id="SVE43013.1"/>
    </source>
</evidence>
<dbReference type="PROSITE" id="PS00903">
    <property type="entry name" value="CYT_DCMP_DEAMINASES_1"/>
    <property type="match status" value="1"/>
</dbReference>
<dbReference type="InterPro" id="IPR002125">
    <property type="entry name" value="CMP_dCMP_dom"/>
</dbReference>
<name>A0A383DFC3_9ZZZZ</name>
<dbReference type="GO" id="GO:0008270">
    <property type="term" value="F:zinc ion binding"/>
    <property type="evidence" value="ECO:0007669"/>
    <property type="project" value="InterPro"/>
</dbReference>
<accession>A0A383DFC3</accession>
<dbReference type="EMBL" id="UINC01216747">
    <property type="protein sequence ID" value="SVE43013.1"/>
    <property type="molecule type" value="Genomic_DNA"/>
</dbReference>
<dbReference type="PANTHER" id="PTHR11079:SF162">
    <property type="entry name" value="RIBOFLAVIN BIOSYNTHESIS PROTEIN PYRD, CHLOROPLASTIC"/>
    <property type="match status" value="1"/>
</dbReference>
<dbReference type="SUPFAM" id="SSF53927">
    <property type="entry name" value="Cytidine deaminase-like"/>
    <property type="match status" value="1"/>
</dbReference>
<dbReference type="CDD" id="cd01284">
    <property type="entry name" value="Riboflavin_deaminase-reductase"/>
    <property type="match status" value="1"/>
</dbReference>
<organism evidence="4">
    <name type="scientific">marine metagenome</name>
    <dbReference type="NCBI Taxonomy" id="408172"/>
    <lineage>
        <taxon>unclassified sequences</taxon>
        <taxon>metagenomes</taxon>
        <taxon>ecological metagenomes</taxon>
    </lineage>
</organism>
<evidence type="ECO:0000256" key="1">
    <source>
        <dbReference type="ARBA" id="ARBA00022723"/>
    </source>
</evidence>
<evidence type="ECO:0000259" key="3">
    <source>
        <dbReference type="PROSITE" id="PS51747"/>
    </source>
</evidence>
<dbReference type="Pfam" id="PF00383">
    <property type="entry name" value="dCMP_cyt_deam_1"/>
    <property type="match status" value="1"/>
</dbReference>
<dbReference type="InterPro" id="IPR016193">
    <property type="entry name" value="Cytidine_deaminase-like"/>
</dbReference>
<dbReference type="AlphaFoldDB" id="A0A383DFC3"/>
<feature type="domain" description="CMP/dCMP-type deaminase" evidence="3">
    <location>
        <begin position="1"/>
        <end position="114"/>
    </location>
</feature>
<reference evidence="4" key="1">
    <citation type="submission" date="2018-05" db="EMBL/GenBank/DDBJ databases">
        <authorList>
            <person name="Lanie J.A."/>
            <person name="Ng W.-L."/>
            <person name="Kazmierczak K.M."/>
            <person name="Andrzejewski T.M."/>
            <person name="Davidsen T.M."/>
            <person name="Wayne K.J."/>
            <person name="Tettelin H."/>
            <person name="Glass J.I."/>
            <person name="Rusch D."/>
            <person name="Podicherti R."/>
            <person name="Tsui H.-C.T."/>
            <person name="Winkler M.E."/>
        </authorList>
    </citation>
    <scope>NUCLEOTIDE SEQUENCE</scope>
</reference>
<dbReference type="GO" id="GO:0008835">
    <property type="term" value="F:diaminohydroxyphosphoribosylaminopyrimidine deaminase activity"/>
    <property type="evidence" value="ECO:0007669"/>
    <property type="project" value="TreeGrafter"/>
</dbReference>
<sequence length="114" mass="11768">MRHMAGALALAERGLGAVWPNPAVGCVLVRAGRVVGRGWTQPGGRPHAESEALTRAGAAAEGATAYVTLEPCCHHGKTPPCTDALIEARVARVVVAMSDPDPRVSGYGIKCLEA</sequence>
<dbReference type="PROSITE" id="PS51747">
    <property type="entry name" value="CYT_DCMP_DEAMINASES_2"/>
    <property type="match status" value="1"/>
</dbReference>
<protein>
    <recommendedName>
        <fullName evidence="3">CMP/dCMP-type deaminase domain-containing protein</fullName>
    </recommendedName>
</protein>
<evidence type="ECO:0000256" key="2">
    <source>
        <dbReference type="ARBA" id="ARBA00022833"/>
    </source>
</evidence>
<proteinExistence type="predicted"/>
<keyword evidence="2" id="KW-0862">Zinc</keyword>
<dbReference type="InterPro" id="IPR016192">
    <property type="entry name" value="APOBEC/CMP_deaminase_Zn-bd"/>
</dbReference>